<gene>
    <name evidence="4" type="ORF">LPMP_200620</name>
</gene>
<proteinExistence type="predicted"/>
<organism evidence="4 5">
    <name type="scientific">Leishmania panamensis</name>
    <dbReference type="NCBI Taxonomy" id="5679"/>
    <lineage>
        <taxon>Eukaryota</taxon>
        <taxon>Discoba</taxon>
        <taxon>Euglenozoa</taxon>
        <taxon>Kinetoplastea</taxon>
        <taxon>Metakinetoplastina</taxon>
        <taxon>Trypanosomatida</taxon>
        <taxon>Trypanosomatidae</taxon>
        <taxon>Leishmaniinae</taxon>
        <taxon>Leishmania</taxon>
        <taxon>Leishmania guyanensis species complex</taxon>
    </lineage>
</organism>
<dbReference type="VEuPathDB" id="TriTrypDB:LPMP_200620"/>
<dbReference type="EC" id="1.13.12.16" evidence="4"/>
<evidence type="ECO:0000256" key="1">
    <source>
        <dbReference type="ARBA" id="ARBA00022630"/>
    </source>
</evidence>
<dbReference type="eggNOG" id="ENOG502QQW7">
    <property type="taxonomic scope" value="Eukaryota"/>
</dbReference>
<dbReference type="SUPFAM" id="SSF51412">
    <property type="entry name" value="Inosine monophosphate dehydrogenase (IMPDH)"/>
    <property type="match status" value="1"/>
</dbReference>
<keyword evidence="2" id="KW-0288">FMN</keyword>
<keyword evidence="5" id="KW-1185">Reference proteome</keyword>
<dbReference type="Pfam" id="PF03060">
    <property type="entry name" value="NMO"/>
    <property type="match status" value="2"/>
</dbReference>
<dbReference type="VEuPathDB" id="TriTrypDB:LPAL13_210019500"/>
<dbReference type="KEGG" id="lpan:LPMP_200620"/>
<dbReference type="CDD" id="cd04730">
    <property type="entry name" value="NPD_like"/>
    <property type="match status" value="1"/>
</dbReference>
<evidence type="ECO:0000256" key="3">
    <source>
        <dbReference type="ARBA" id="ARBA00023002"/>
    </source>
</evidence>
<dbReference type="PANTHER" id="PTHR32332">
    <property type="entry name" value="2-NITROPROPANE DIOXYGENASE"/>
    <property type="match status" value="1"/>
</dbReference>
<evidence type="ECO:0000313" key="5">
    <source>
        <dbReference type="Proteomes" id="UP000063063"/>
    </source>
</evidence>
<sequence length="411" mass="44414">MPAAFLDVELIKLGEEGHTYTRTHTHTYLRRAYKKSAGHSPSINVGVIFVPSALASNASLLARLHLGSALSTTAPLSLSLSLSLCFSSFSVVKGNRDNAGKSSHITLWRAVPHCAGWHGMVQWMVSAVSNAGGLGLLGAGSMMFDVFQHHVRRCKKATKKPFGVNLSLTHDMSRHIEFLIEEKVPIVFTSAGSPKLWTQKLQSHGIKVAHVVPNCKLALKCEAAGVDAVVAEGFEAGGHNEREEITTMTLIPQVRKVLAPEIPLIAAGGIASGEAMLAAMALGAEGVQVGTRFVVTQESSAAEEFKKRCTAAGEAETWLTLKQYRPTRLLNDYGKEARRLSESGATKEQLKAFCGEGRTKRGIFDGDLANGELEIGQIVSTCKDIPTAAEVVERMVKEFRARNEQLVKMKL</sequence>
<dbReference type="Proteomes" id="UP000063063">
    <property type="component" value="Chromosome 20"/>
</dbReference>
<dbReference type="InterPro" id="IPR013785">
    <property type="entry name" value="Aldolase_TIM"/>
</dbReference>
<dbReference type="GeneID" id="22574269"/>
<keyword evidence="1" id="KW-0285">Flavoprotein</keyword>
<dbReference type="AlphaFoldDB" id="A0A088RQQ1"/>
<evidence type="ECO:0000256" key="2">
    <source>
        <dbReference type="ARBA" id="ARBA00022643"/>
    </source>
</evidence>
<evidence type="ECO:0000313" key="4">
    <source>
        <dbReference type="EMBL" id="AIN97554.1"/>
    </source>
</evidence>
<accession>A0A088RQQ1</accession>
<dbReference type="InterPro" id="IPR004136">
    <property type="entry name" value="NMO"/>
</dbReference>
<dbReference type="GO" id="GO:0005737">
    <property type="term" value="C:cytoplasm"/>
    <property type="evidence" value="ECO:0007669"/>
    <property type="project" value="UniProtKB-ARBA"/>
</dbReference>
<protein>
    <submittedName>
        <fullName evidence="4">Enoyl-[acyl-carrier-protein] reductase, putative</fullName>
        <ecNumber evidence="4">1.13.12.16</ecNumber>
    </submittedName>
</protein>
<keyword evidence="3 4" id="KW-0560">Oxidoreductase</keyword>
<dbReference type="Gene3D" id="3.20.20.70">
    <property type="entry name" value="Aldolase class I"/>
    <property type="match status" value="1"/>
</dbReference>
<reference evidence="4 5" key="1">
    <citation type="journal article" date="2015" name="Sci. Rep.">
        <title>The genome of Leishmania panamensis: insights into genomics of the L. (Viannia) subgenus.</title>
        <authorList>
            <person name="Llanes A."/>
            <person name="Restrepo C.M."/>
            <person name="Vecchio G.D."/>
            <person name="Anguizola F.J."/>
            <person name="Lleonart R."/>
        </authorList>
    </citation>
    <scope>NUCLEOTIDE SEQUENCE [LARGE SCALE GENOMIC DNA]</scope>
    <source>
        <strain evidence="4 5">MHOM/PA/94/PSC-1</strain>
    </source>
</reference>
<dbReference type="GO" id="GO:0018580">
    <property type="term" value="F:nitronate monooxygenase activity"/>
    <property type="evidence" value="ECO:0007669"/>
    <property type="project" value="UniProtKB-EC"/>
</dbReference>
<name>A0A088RQQ1_LEIPA</name>
<dbReference type="OrthoDB" id="10265891at2759"/>
<dbReference type="RefSeq" id="XP_010698261.1">
    <property type="nucleotide sequence ID" value="XM_010699959.1"/>
</dbReference>
<dbReference type="PANTHER" id="PTHR32332:SF20">
    <property type="entry name" value="2-NITROPROPANE DIOXYGENASE-LIKE PROTEIN"/>
    <property type="match status" value="1"/>
</dbReference>
<dbReference type="EMBL" id="CP009389">
    <property type="protein sequence ID" value="AIN97554.1"/>
    <property type="molecule type" value="Genomic_DNA"/>
</dbReference>